<accession>A0A849C8L0</accession>
<dbReference type="EMBL" id="JABELX010000017">
    <property type="protein sequence ID" value="NNH75004.1"/>
    <property type="molecule type" value="Genomic_DNA"/>
</dbReference>
<name>A0A849C8L0_9NOCA</name>
<sequence length="129" mass="14688">MPPARARLDVGVRRYLGLRRFARETGVSYDRLQRWRVHGPFWVPPPVVMVGRWPGWALPTIQAWTPGHVVGSAVPPALRWPHPTLVCADTVTMCRTHDCANAGLWPRISRGDIRVPDVWVDDKPGWIIR</sequence>
<dbReference type="RefSeq" id="WP_157553616.1">
    <property type="nucleotide sequence ID" value="NZ_JABELX010000017.1"/>
</dbReference>
<organism evidence="1 2">
    <name type="scientific">Nocardia uniformis</name>
    <dbReference type="NCBI Taxonomy" id="53432"/>
    <lineage>
        <taxon>Bacteria</taxon>
        <taxon>Bacillati</taxon>
        <taxon>Actinomycetota</taxon>
        <taxon>Actinomycetes</taxon>
        <taxon>Mycobacteriales</taxon>
        <taxon>Nocardiaceae</taxon>
        <taxon>Nocardia</taxon>
    </lineage>
</organism>
<comment type="caution">
    <text evidence="1">The sequence shown here is derived from an EMBL/GenBank/DDBJ whole genome shotgun (WGS) entry which is preliminary data.</text>
</comment>
<reference evidence="1 2" key="1">
    <citation type="submission" date="2020-05" db="EMBL/GenBank/DDBJ databases">
        <title>MicrobeNet Type strains.</title>
        <authorList>
            <person name="Nicholson A.C."/>
        </authorList>
    </citation>
    <scope>NUCLEOTIDE SEQUENCE [LARGE SCALE GENOMIC DNA]</scope>
    <source>
        <strain evidence="1 2">JCM 3224</strain>
    </source>
</reference>
<dbReference type="AlphaFoldDB" id="A0A849C8L0"/>
<evidence type="ECO:0000313" key="2">
    <source>
        <dbReference type="Proteomes" id="UP000586827"/>
    </source>
</evidence>
<evidence type="ECO:0000313" key="1">
    <source>
        <dbReference type="EMBL" id="NNH75004.1"/>
    </source>
</evidence>
<protein>
    <submittedName>
        <fullName evidence="1">Uncharacterized protein</fullName>
    </submittedName>
</protein>
<dbReference type="Proteomes" id="UP000586827">
    <property type="component" value="Unassembled WGS sequence"/>
</dbReference>
<proteinExistence type="predicted"/>
<keyword evidence="2" id="KW-1185">Reference proteome</keyword>
<gene>
    <name evidence="1" type="ORF">HLB23_35010</name>
</gene>